<reference evidence="1 2" key="1">
    <citation type="submission" date="2019-03" db="EMBL/GenBank/DDBJ databases">
        <title>Novel species of Flavobacterium.</title>
        <authorList>
            <person name="Liu Q."/>
            <person name="Xin Y.-H."/>
        </authorList>
    </citation>
    <scope>NUCLEOTIDE SEQUENCE [LARGE SCALE GENOMIC DNA]</scope>
    <source>
        <strain evidence="1 2">LB2P22</strain>
    </source>
</reference>
<comment type="caution">
    <text evidence="1">The sequence shown here is derived from an EMBL/GenBank/DDBJ whole genome shotgun (WGS) entry which is preliminary data.</text>
</comment>
<keyword evidence="2" id="KW-1185">Reference proteome</keyword>
<dbReference type="RefSeq" id="WP_132072664.1">
    <property type="nucleotide sequence ID" value="NZ_SMLH01000019.1"/>
</dbReference>
<feature type="non-terminal residue" evidence="1">
    <location>
        <position position="261"/>
    </location>
</feature>
<organism evidence="1 2">
    <name type="scientific">Flavobacterium ranwuense</name>
    <dbReference type="NCBI Taxonomy" id="2541725"/>
    <lineage>
        <taxon>Bacteria</taxon>
        <taxon>Pseudomonadati</taxon>
        <taxon>Bacteroidota</taxon>
        <taxon>Flavobacteriia</taxon>
        <taxon>Flavobacteriales</taxon>
        <taxon>Flavobacteriaceae</taxon>
        <taxon>Flavobacterium</taxon>
    </lineage>
</organism>
<name>A0ABY2DMJ9_9FLAO</name>
<proteinExistence type="predicted"/>
<gene>
    <name evidence="1" type="ORF">E0I61_16205</name>
</gene>
<protein>
    <submittedName>
        <fullName evidence="1">Uncharacterized protein</fullName>
    </submittedName>
</protein>
<dbReference type="Proteomes" id="UP000294685">
    <property type="component" value="Unassembled WGS sequence"/>
</dbReference>
<evidence type="ECO:0000313" key="1">
    <source>
        <dbReference type="EMBL" id="TDE26721.1"/>
    </source>
</evidence>
<evidence type="ECO:0000313" key="2">
    <source>
        <dbReference type="Proteomes" id="UP000294685"/>
    </source>
</evidence>
<accession>A0ABY2DMJ9</accession>
<sequence length="261" mass="27966">MNTLYKLILLFFTVFMFIPKGYSQNNADPGIGILMSPASVTQGSTGILSATVGNYGNGTIVKNSLRVTISVGTNAEIIGIASGSDMRWNQLSLTTGSANTIKLTNSGGEFNSFDISDILLIVRGNVVSGANGITGNIVYITAYNPLLCGGCSTPPLNVSQGNASNSNDNSETSLAVSCYKPTEPAKVNCWDTYTFNTTTCAWVNNNTPKPTEPAKVNCWDTYTFNTTTCAWDKNNTTQPAEPAKVNCWDTYTFNTTTCAWD</sequence>
<dbReference type="EMBL" id="SMLH01000019">
    <property type="protein sequence ID" value="TDE26721.1"/>
    <property type="molecule type" value="Genomic_DNA"/>
</dbReference>